<dbReference type="AlphaFoldDB" id="A0A0D3I9P9"/>
<sequence>MRGEKRSSEWRSSESITPDRVLVEVSSPAGLPQRPPPGPALHTGCPTRTASTAPRATASAERSKRASSPRCRRALRQRRHRPLKDPRRAQQPPRRAAAPLTGGRPAGSTARPLRPTRRATACRARAPGRTRARRSRPRGAG</sequence>
<feature type="compositionally biased region" description="Low complexity" evidence="1">
    <location>
        <begin position="109"/>
        <end position="125"/>
    </location>
</feature>
<dbReference type="HOGENOM" id="CLU_1830434_0_0_1"/>
<proteinExistence type="predicted"/>
<evidence type="ECO:0000313" key="3">
    <source>
        <dbReference type="Proteomes" id="UP000013827"/>
    </source>
</evidence>
<reference evidence="3" key="1">
    <citation type="journal article" date="2013" name="Nature">
        <title>Pan genome of the phytoplankton Emiliania underpins its global distribution.</title>
        <authorList>
            <person name="Read B.A."/>
            <person name="Kegel J."/>
            <person name="Klute M.J."/>
            <person name="Kuo A."/>
            <person name="Lefebvre S.C."/>
            <person name="Maumus F."/>
            <person name="Mayer C."/>
            <person name="Miller J."/>
            <person name="Monier A."/>
            <person name="Salamov A."/>
            <person name="Young J."/>
            <person name="Aguilar M."/>
            <person name="Claverie J.M."/>
            <person name="Frickenhaus S."/>
            <person name="Gonzalez K."/>
            <person name="Herman E.K."/>
            <person name="Lin Y.C."/>
            <person name="Napier J."/>
            <person name="Ogata H."/>
            <person name="Sarno A.F."/>
            <person name="Shmutz J."/>
            <person name="Schroeder D."/>
            <person name="de Vargas C."/>
            <person name="Verret F."/>
            <person name="von Dassow P."/>
            <person name="Valentin K."/>
            <person name="Van de Peer Y."/>
            <person name="Wheeler G."/>
            <person name="Dacks J.B."/>
            <person name="Delwiche C.F."/>
            <person name="Dyhrman S.T."/>
            <person name="Glockner G."/>
            <person name="John U."/>
            <person name="Richards T."/>
            <person name="Worden A.Z."/>
            <person name="Zhang X."/>
            <person name="Grigoriev I.V."/>
            <person name="Allen A.E."/>
            <person name="Bidle K."/>
            <person name="Borodovsky M."/>
            <person name="Bowler C."/>
            <person name="Brownlee C."/>
            <person name="Cock J.M."/>
            <person name="Elias M."/>
            <person name="Gladyshev V.N."/>
            <person name="Groth M."/>
            <person name="Guda C."/>
            <person name="Hadaegh A."/>
            <person name="Iglesias-Rodriguez M.D."/>
            <person name="Jenkins J."/>
            <person name="Jones B.M."/>
            <person name="Lawson T."/>
            <person name="Leese F."/>
            <person name="Lindquist E."/>
            <person name="Lobanov A."/>
            <person name="Lomsadze A."/>
            <person name="Malik S.B."/>
            <person name="Marsh M.E."/>
            <person name="Mackinder L."/>
            <person name="Mock T."/>
            <person name="Mueller-Roeber B."/>
            <person name="Pagarete A."/>
            <person name="Parker M."/>
            <person name="Probert I."/>
            <person name="Quesneville H."/>
            <person name="Raines C."/>
            <person name="Rensing S.A."/>
            <person name="Riano-Pachon D.M."/>
            <person name="Richier S."/>
            <person name="Rokitta S."/>
            <person name="Shiraiwa Y."/>
            <person name="Soanes D.M."/>
            <person name="van der Giezen M."/>
            <person name="Wahlund T.M."/>
            <person name="Williams B."/>
            <person name="Wilson W."/>
            <person name="Wolfe G."/>
            <person name="Wurch L.L."/>
        </authorList>
    </citation>
    <scope>NUCLEOTIDE SEQUENCE</scope>
</reference>
<dbReference type="GeneID" id="17254105"/>
<feature type="compositionally biased region" description="Basic and acidic residues" evidence="1">
    <location>
        <begin position="1"/>
        <end position="12"/>
    </location>
</feature>
<protein>
    <submittedName>
        <fullName evidence="2">Uncharacterized protein</fullName>
    </submittedName>
</protein>
<name>A0A0D3I9P9_EMIH1</name>
<feature type="compositionally biased region" description="Low complexity" evidence="1">
    <location>
        <begin position="89"/>
        <end position="99"/>
    </location>
</feature>
<dbReference type="RefSeq" id="XP_005760413.1">
    <property type="nucleotide sequence ID" value="XM_005760356.1"/>
</dbReference>
<feature type="compositionally biased region" description="Basic residues" evidence="1">
    <location>
        <begin position="65"/>
        <end position="82"/>
    </location>
</feature>
<dbReference type="EnsemblProtists" id="EOD07984">
    <property type="protein sequence ID" value="EOD07984"/>
    <property type="gene ID" value="EMIHUDRAFT_359111"/>
</dbReference>
<keyword evidence="3" id="KW-1185">Reference proteome</keyword>
<feature type="compositionally biased region" description="Low complexity" evidence="1">
    <location>
        <begin position="46"/>
        <end position="60"/>
    </location>
</feature>
<evidence type="ECO:0000313" key="2">
    <source>
        <dbReference type="EnsemblProtists" id="EOD07984"/>
    </source>
</evidence>
<dbReference type="Proteomes" id="UP000013827">
    <property type="component" value="Unassembled WGS sequence"/>
</dbReference>
<reference evidence="2" key="2">
    <citation type="submission" date="2024-10" db="UniProtKB">
        <authorList>
            <consortium name="EnsemblProtists"/>
        </authorList>
    </citation>
    <scope>IDENTIFICATION</scope>
</reference>
<evidence type="ECO:0000256" key="1">
    <source>
        <dbReference type="SAM" id="MobiDB-lite"/>
    </source>
</evidence>
<feature type="compositionally biased region" description="Basic residues" evidence="1">
    <location>
        <begin position="126"/>
        <end position="141"/>
    </location>
</feature>
<accession>A0A0D3I9P9</accession>
<organism evidence="2 3">
    <name type="scientific">Emiliania huxleyi (strain CCMP1516)</name>
    <dbReference type="NCBI Taxonomy" id="280463"/>
    <lineage>
        <taxon>Eukaryota</taxon>
        <taxon>Haptista</taxon>
        <taxon>Haptophyta</taxon>
        <taxon>Prymnesiophyceae</taxon>
        <taxon>Isochrysidales</taxon>
        <taxon>Noelaerhabdaceae</taxon>
        <taxon>Emiliania</taxon>
    </lineage>
</organism>
<dbReference type="PaxDb" id="2903-EOD07984"/>
<dbReference type="KEGG" id="ehx:EMIHUDRAFT_359111"/>
<feature type="region of interest" description="Disordered" evidence="1">
    <location>
        <begin position="1"/>
        <end position="141"/>
    </location>
</feature>